<feature type="transmembrane region" description="Helical" evidence="1">
    <location>
        <begin position="120"/>
        <end position="142"/>
    </location>
</feature>
<dbReference type="EMBL" id="DAEQIJ010000004">
    <property type="protein sequence ID" value="HBH2619421.1"/>
    <property type="molecule type" value="Genomic_DNA"/>
</dbReference>
<keyword evidence="1" id="KW-0812">Transmembrane</keyword>
<protein>
    <submittedName>
        <fullName evidence="4 6">Membrane protein</fullName>
    </submittedName>
</protein>
<proteinExistence type="predicted"/>
<evidence type="ECO:0000313" key="4">
    <source>
        <dbReference type="EMBL" id="CDT81819.1"/>
    </source>
</evidence>
<feature type="transmembrane region" description="Helical" evidence="1">
    <location>
        <begin position="218"/>
        <end position="239"/>
    </location>
</feature>
<evidence type="ECO:0000313" key="3">
    <source>
        <dbReference type="EMBL" id="CDS87288.1"/>
    </source>
</evidence>
<reference evidence="6 7" key="3">
    <citation type="submission" date="2019-02" db="EMBL/GenBank/DDBJ databases">
        <authorList>
            <consortium name="Pathogen Informatics"/>
        </authorList>
    </citation>
    <scope>NUCLEOTIDE SEQUENCE [LARGE SCALE GENOMIC DNA]</scope>
    <source>
        <strain evidence="6">Clo34</strain>
        <strain evidence="7">clo34</strain>
    </source>
</reference>
<feature type="transmembrane region" description="Helical" evidence="1">
    <location>
        <begin position="163"/>
        <end position="184"/>
    </location>
</feature>
<keyword evidence="1" id="KW-0472">Membrane</keyword>
<dbReference type="GeneID" id="66354080"/>
<dbReference type="AlphaFoldDB" id="A0A069B1Z3"/>
<evidence type="ECO:0000313" key="2">
    <source>
        <dbReference type="EMBL" id="CDS86949.1"/>
    </source>
</evidence>
<sequence length="340" mass="38408">MVNWEIKKLAKSKSMFISLGILVLILMISIFITPVLETESYYIDKEKGRIEDTRSGIDVGNEKFQNKINVLKQFSNQTDTGEFSKKIELMSKKKLDNLSVNEYKDISFWKVFNYRVTNSLINVGMLIIISIIISNIYVDEVVTSVKDIILSSKEKKKALKSKIFVALLVPLVIYSVYLMGIFIITCMQQGVPVNGDLESFRIVDNVVALKTNLSITKYVILNIGIELLMFEGWAMIAIFGSFISKSSISSISFFIFIISITKIMSVIHILPKKLLSVVSNVNYYDLIFGFNKIIGNYLGDIMIFKVNIDIVNIAIGLLMAILIGAMSLCFLVIKSDYISR</sequence>
<reference evidence="4" key="1">
    <citation type="submission" date="2014-07" db="EMBL/GenBank/DDBJ databases">
        <authorList>
            <person name="Monot Marc"/>
        </authorList>
    </citation>
    <scope>NUCLEOTIDE SEQUENCE</scope>
    <source>
        <strain evidence="4">7032989</strain>
        <strain evidence="2">7032994</strain>
    </source>
</reference>
<feature type="transmembrane region" description="Helical" evidence="1">
    <location>
        <begin position="251"/>
        <end position="270"/>
    </location>
</feature>
<dbReference type="RefSeq" id="WP_009902695.1">
    <property type="nucleotide sequence ID" value="NZ_AP025558.1"/>
</dbReference>
<dbReference type="EMBL" id="LK932400">
    <property type="protein sequence ID" value="CDS86949.1"/>
    <property type="molecule type" value="Genomic_DNA"/>
</dbReference>
<keyword evidence="1" id="KW-1133">Transmembrane helix</keyword>
<evidence type="ECO:0000256" key="1">
    <source>
        <dbReference type="SAM" id="Phobius"/>
    </source>
</evidence>
<reference evidence="5" key="4">
    <citation type="submission" date="2021-06" db="EMBL/GenBank/DDBJ databases">
        <authorList>
            <consortium name="NCBI Pathogen Detection Project"/>
        </authorList>
    </citation>
    <scope>NUCLEOTIDE SEQUENCE</scope>
    <source>
        <strain evidence="5">Clostridioides</strain>
    </source>
</reference>
<name>A0A069B1Z3_CLODI</name>
<dbReference type="PANTHER" id="PTHR37305">
    <property type="entry name" value="INTEGRAL MEMBRANE PROTEIN-RELATED"/>
    <property type="match status" value="1"/>
</dbReference>
<accession>A0A069B1Z3</accession>
<dbReference type="PANTHER" id="PTHR37305:SF1">
    <property type="entry name" value="MEMBRANE PROTEIN"/>
    <property type="match status" value="1"/>
</dbReference>
<evidence type="ECO:0000313" key="7">
    <source>
        <dbReference type="Proteomes" id="UP000411588"/>
    </source>
</evidence>
<evidence type="ECO:0000313" key="6">
    <source>
        <dbReference type="EMBL" id="VFD33005.1"/>
    </source>
</evidence>
<evidence type="ECO:0000313" key="5">
    <source>
        <dbReference type="EMBL" id="HBH2619421.1"/>
    </source>
</evidence>
<dbReference type="EMBL" id="LK933537">
    <property type="protein sequence ID" value="CDT81819.1"/>
    <property type="molecule type" value="Genomic_DNA"/>
</dbReference>
<feature type="transmembrane region" description="Helical" evidence="1">
    <location>
        <begin position="310"/>
        <end position="333"/>
    </location>
</feature>
<dbReference type="Proteomes" id="UP000879542">
    <property type="component" value="Unassembled WGS sequence"/>
</dbReference>
<feature type="transmembrane region" description="Helical" evidence="1">
    <location>
        <begin position="16"/>
        <end position="36"/>
    </location>
</feature>
<reference evidence="5" key="2">
    <citation type="journal article" date="2018" name="Genome Biol.">
        <title>SKESA: strategic k-mer extension for scrupulous assemblies.</title>
        <authorList>
            <person name="Souvorov A."/>
            <person name="Agarwala R."/>
            <person name="Lipman D.J."/>
        </authorList>
    </citation>
    <scope>NUCLEOTIDE SEQUENCE</scope>
    <source>
        <strain evidence="5">Clostridioides</strain>
    </source>
</reference>
<dbReference type="Proteomes" id="UP000411588">
    <property type="component" value="Unassembled WGS sequence"/>
</dbReference>
<gene>
    <name evidence="4" type="ORF">BN1095_920007</name>
    <name evidence="3" type="ORF">BN1096_610107</name>
    <name evidence="2" type="ORF">BN1097_610056</name>
    <name evidence="5" type="ORF">KRQ00_001159</name>
    <name evidence="6" type="ORF">SAMEA1402399_02357</name>
</gene>
<organism evidence="4">
    <name type="scientific">Clostridioides difficile</name>
    <name type="common">Peptoclostridium difficile</name>
    <dbReference type="NCBI Taxonomy" id="1496"/>
    <lineage>
        <taxon>Bacteria</taxon>
        <taxon>Bacillati</taxon>
        <taxon>Bacillota</taxon>
        <taxon>Clostridia</taxon>
        <taxon>Peptostreptococcales</taxon>
        <taxon>Peptostreptococcaceae</taxon>
        <taxon>Clostridioides</taxon>
    </lineage>
</organism>
<dbReference type="EMBL" id="LK932515">
    <property type="protein sequence ID" value="CDS87288.1"/>
    <property type="molecule type" value="Genomic_DNA"/>
</dbReference>
<dbReference type="EMBL" id="CAADAN010000008">
    <property type="protein sequence ID" value="VFD33005.1"/>
    <property type="molecule type" value="Genomic_DNA"/>
</dbReference>